<comment type="caution">
    <text evidence="2">The sequence shown here is derived from an EMBL/GenBank/DDBJ whole genome shotgun (WGS) entry which is preliminary data.</text>
</comment>
<evidence type="ECO:0000313" key="2">
    <source>
        <dbReference type="EMBL" id="GEU45719.1"/>
    </source>
</evidence>
<organism evidence="2">
    <name type="scientific">Tanacetum cinerariifolium</name>
    <name type="common">Dalmatian daisy</name>
    <name type="synonym">Chrysanthemum cinerariifolium</name>
    <dbReference type="NCBI Taxonomy" id="118510"/>
    <lineage>
        <taxon>Eukaryota</taxon>
        <taxon>Viridiplantae</taxon>
        <taxon>Streptophyta</taxon>
        <taxon>Embryophyta</taxon>
        <taxon>Tracheophyta</taxon>
        <taxon>Spermatophyta</taxon>
        <taxon>Magnoliopsida</taxon>
        <taxon>eudicotyledons</taxon>
        <taxon>Gunneridae</taxon>
        <taxon>Pentapetalae</taxon>
        <taxon>asterids</taxon>
        <taxon>campanulids</taxon>
        <taxon>Asterales</taxon>
        <taxon>Asteraceae</taxon>
        <taxon>Asteroideae</taxon>
        <taxon>Anthemideae</taxon>
        <taxon>Anthemidinae</taxon>
        <taxon>Tanacetum</taxon>
    </lineage>
</organism>
<gene>
    <name evidence="2" type="ORF">Tci_017697</name>
</gene>
<accession>A0A6L2K9S2</accession>
<dbReference type="EMBL" id="BKCJ010002024">
    <property type="protein sequence ID" value="GEU45719.1"/>
    <property type="molecule type" value="Genomic_DNA"/>
</dbReference>
<proteinExistence type="predicted"/>
<feature type="region of interest" description="Disordered" evidence="1">
    <location>
        <begin position="203"/>
        <end position="222"/>
    </location>
</feature>
<name>A0A6L2K9S2_TANCI</name>
<protein>
    <submittedName>
        <fullName evidence="2">Uncharacterized protein</fullName>
    </submittedName>
</protein>
<dbReference type="AlphaFoldDB" id="A0A6L2K9S2"/>
<reference evidence="2" key="1">
    <citation type="journal article" date="2019" name="Sci. Rep.">
        <title>Draft genome of Tanacetum cinerariifolium, the natural source of mosquito coil.</title>
        <authorList>
            <person name="Yamashiro T."/>
            <person name="Shiraishi A."/>
            <person name="Satake H."/>
            <person name="Nakayama K."/>
        </authorList>
    </citation>
    <scope>NUCLEOTIDE SEQUENCE</scope>
</reference>
<evidence type="ECO:0000256" key="1">
    <source>
        <dbReference type="SAM" id="MobiDB-lite"/>
    </source>
</evidence>
<sequence length="432" mass="47914">MHVKETIVEEGDKATKITSLVDAIVEKAGVEKHADESPYDTKSEIKFVKRAKLQYSDEEPQIKFIGTVYSDIEDDTNDIVLLSRFEAEESDGDGTLFMHKDELSKSDEVDANKVLDVLVNITKAKNDDLNASADKPSLSDPFVADAFEERILDLLSDTLKNILPQIIKDSINQALFKFKMIKELVILIETEAPLFKASLAGEKKSTQDTGHAPAQGEPQPNLDQATKVSTALILHSSEEEPSVKKMKVEIPNFTIPSPTPLISIMPQNIIPPIIINNIPFDKYVVNLFSSSSSKFSLIPPQKSLIKGTIKATYSSDRTRRIRSQNAKSSTIRHLCWSDAATPSFVPEIRQLAIKDKHGFVIHPEFGLPAQSVRSSNAYALDSLYLLVLVTRTSQSKQHVITSSIHVESYKSPTESLFDVGSSRISIFTVNTK</sequence>